<evidence type="ECO:0000313" key="3">
    <source>
        <dbReference type="Proteomes" id="UP000683925"/>
    </source>
</evidence>
<feature type="transmembrane region" description="Helical" evidence="1">
    <location>
        <begin position="40"/>
        <end position="62"/>
    </location>
</feature>
<name>A0A8S1V4P6_PAROT</name>
<protein>
    <submittedName>
        <fullName evidence="2">Uncharacterized protein</fullName>
    </submittedName>
</protein>
<sequence length="134" mass="15847">MILNIIRLLIKGVFNYVLPILFTLFIIYEWPNLNANQARILMSINVVLFVRIENCFAFYRFYKKKSRFEYEMTIFLATVKVVNSFQAQTPSGSIYIIVQYTINRFVNGFSICFYSVMHFAMLFPFALQQFLSLS</sequence>
<keyword evidence="3" id="KW-1185">Reference proteome</keyword>
<reference evidence="2" key="1">
    <citation type="submission" date="2021-01" db="EMBL/GenBank/DDBJ databases">
        <authorList>
            <consortium name="Genoscope - CEA"/>
            <person name="William W."/>
        </authorList>
    </citation>
    <scope>NUCLEOTIDE SEQUENCE</scope>
</reference>
<proteinExistence type="predicted"/>
<accession>A0A8S1V4P6</accession>
<gene>
    <name evidence="2" type="ORF">POCTA_138.1.T0580108</name>
</gene>
<feature type="transmembrane region" description="Helical" evidence="1">
    <location>
        <begin position="105"/>
        <end position="127"/>
    </location>
</feature>
<feature type="transmembrane region" description="Helical" evidence="1">
    <location>
        <begin position="12"/>
        <end position="28"/>
    </location>
</feature>
<dbReference type="OrthoDB" id="10338022at2759"/>
<keyword evidence="1" id="KW-0472">Membrane</keyword>
<evidence type="ECO:0000256" key="1">
    <source>
        <dbReference type="SAM" id="Phobius"/>
    </source>
</evidence>
<organism evidence="2 3">
    <name type="scientific">Paramecium octaurelia</name>
    <dbReference type="NCBI Taxonomy" id="43137"/>
    <lineage>
        <taxon>Eukaryota</taxon>
        <taxon>Sar</taxon>
        <taxon>Alveolata</taxon>
        <taxon>Ciliophora</taxon>
        <taxon>Intramacronucleata</taxon>
        <taxon>Oligohymenophorea</taxon>
        <taxon>Peniculida</taxon>
        <taxon>Parameciidae</taxon>
        <taxon>Paramecium</taxon>
    </lineage>
</organism>
<dbReference type="Proteomes" id="UP000683925">
    <property type="component" value="Unassembled WGS sequence"/>
</dbReference>
<keyword evidence="1" id="KW-0812">Transmembrane</keyword>
<evidence type="ECO:0000313" key="2">
    <source>
        <dbReference type="EMBL" id="CAD8171393.1"/>
    </source>
</evidence>
<keyword evidence="1" id="KW-1133">Transmembrane helix</keyword>
<dbReference type="AlphaFoldDB" id="A0A8S1V4P6"/>
<comment type="caution">
    <text evidence="2">The sequence shown here is derived from an EMBL/GenBank/DDBJ whole genome shotgun (WGS) entry which is preliminary data.</text>
</comment>
<dbReference type="EMBL" id="CAJJDP010000057">
    <property type="protein sequence ID" value="CAD8171393.1"/>
    <property type="molecule type" value="Genomic_DNA"/>
</dbReference>